<comment type="catalytic activity">
    <reaction evidence="2 3">
        <text>[protein]-L-glutamate 5-O-methyl ester + H2O = L-glutamyl-[protein] + methanol + H(+)</text>
        <dbReference type="Rhea" id="RHEA:23236"/>
        <dbReference type="Rhea" id="RHEA-COMP:10208"/>
        <dbReference type="Rhea" id="RHEA-COMP:10311"/>
        <dbReference type="ChEBI" id="CHEBI:15377"/>
        <dbReference type="ChEBI" id="CHEBI:15378"/>
        <dbReference type="ChEBI" id="CHEBI:17790"/>
        <dbReference type="ChEBI" id="CHEBI:29973"/>
        <dbReference type="ChEBI" id="CHEBI:82795"/>
        <dbReference type="EC" id="3.1.1.61"/>
    </reaction>
</comment>
<evidence type="ECO:0000256" key="2">
    <source>
        <dbReference type="ARBA" id="ARBA00048267"/>
    </source>
</evidence>
<dbReference type="PROSITE" id="PS50110">
    <property type="entry name" value="RESPONSE_REGULATORY"/>
    <property type="match status" value="1"/>
</dbReference>
<organism evidence="9 10">
    <name type="scientific">Paenibacillus physcomitrellae</name>
    <dbReference type="NCBI Taxonomy" id="1619311"/>
    <lineage>
        <taxon>Bacteria</taxon>
        <taxon>Bacillati</taxon>
        <taxon>Bacillota</taxon>
        <taxon>Bacilli</taxon>
        <taxon>Bacillales</taxon>
        <taxon>Paenibacillaceae</taxon>
        <taxon>Paenibacillus</taxon>
    </lineage>
</organism>
<evidence type="ECO:0000259" key="7">
    <source>
        <dbReference type="PROSITE" id="PS50110"/>
    </source>
</evidence>
<dbReference type="SMART" id="SM00448">
    <property type="entry name" value="REC"/>
    <property type="match status" value="1"/>
</dbReference>
<dbReference type="EC" id="3.5.1.44" evidence="3"/>
<dbReference type="SUPFAM" id="SSF52738">
    <property type="entry name" value="Methylesterase CheB, C-terminal domain"/>
    <property type="match status" value="1"/>
</dbReference>
<accession>A0ABQ1G9X5</accession>
<dbReference type="SUPFAM" id="SSF52172">
    <property type="entry name" value="CheY-like"/>
    <property type="match status" value="1"/>
</dbReference>
<dbReference type="PROSITE" id="PS50122">
    <property type="entry name" value="CHEB"/>
    <property type="match status" value="1"/>
</dbReference>
<dbReference type="InterPro" id="IPR000673">
    <property type="entry name" value="Sig_transdc_resp-reg_Me-estase"/>
</dbReference>
<dbReference type="PANTHER" id="PTHR42872:SF3">
    <property type="entry name" value="PROTEIN-GLUTAMATE METHYLESTERASE_PROTEIN-GLUTAMINE GLUTAMINASE 1"/>
    <property type="match status" value="1"/>
</dbReference>
<keyword evidence="3 4" id="KW-0145">Chemotaxis</keyword>
<feature type="compositionally biased region" description="Polar residues" evidence="6">
    <location>
        <begin position="176"/>
        <end position="196"/>
    </location>
</feature>
<name>A0ABQ1G9X5_9BACL</name>
<comment type="caution">
    <text evidence="9">The sequence shown here is derived from an EMBL/GenBank/DDBJ whole genome shotgun (WGS) entry which is preliminary data.</text>
</comment>
<dbReference type="CDD" id="cd17541">
    <property type="entry name" value="REC_CheB-like"/>
    <property type="match status" value="1"/>
</dbReference>
<protein>
    <recommendedName>
        <fullName evidence="3">Protein-glutamate methylesterase/protein-glutamine glutaminase</fullName>
        <ecNumber evidence="3">3.1.1.61</ecNumber>
        <ecNumber evidence="3">3.5.1.44</ecNumber>
    </recommendedName>
</protein>
<comment type="similarity">
    <text evidence="3">Belongs to the CheB family.</text>
</comment>
<dbReference type="Gene3D" id="3.40.50.2300">
    <property type="match status" value="1"/>
</dbReference>
<dbReference type="InterPro" id="IPR001789">
    <property type="entry name" value="Sig_transdc_resp-reg_receiver"/>
</dbReference>
<comment type="catalytic activity">
    <reaction evidence="3">
        <text>L-glutaminyl-[protein] + H2O = L-glutamyl-[protein] + NH4(+)</text>
        <dbReference type="Rhea" id="RHEA:16441"/>
        <dbReference type="Rhea" id="RHEA-COMP:10207"/>
        <dbReference type="Rhea" id="RHEA-COMP:10208"/>
        <dbReference type="ChEBI" id="CHEBI:15377"/>
        <dbReference type="ChEBI" id="CHEBI:28938"/>
        <dbReference type="ChEBI" id="CHEBI:29973"/>
        <dbReference type="ChEBI" id="CHEBI:30011"/>
        <dbReference type="EC" id="3.5.1.44"/>
    </reaction>
</comment>
<dbReference type="Pfam" id="PF00072">
    <property type="entry name" value="Response_reg"/>
    <property type="match status" value="1"/>
</dbReference>
<dbReference type="InterPro" id="IPR035909">
    <property type="entry name" value="CheB_C"/>
</dbReference>
<evidence type="ECO:0000256" key="5">
    <source>
        <dbReference type="PROSITE-ProRule" id="PRU00169"/>
    </source>
</evidence>
<keyword evidence="1 3" id="KW-0378">Hydrolase</keyword>
<evidence type="ECO:0000313" key="9">
    <source>
        <dbReference type="EMBL" id="GGA39579.1"/>
    </source>
</evidence>
<reference evidence="10" key="1">
    <citation type="journal article" date="2019" name="Int. J. Syst. Evol. Microbiol.">
        <title>The Global Catalogue of Microorganisms (GCM) 10K type strain sequencing project: providing services to taxonomists for standard genome sequencing and annotation.</title>
        <authorList>
            <consortium name="The Broad Institute Genomics Platform"/>
            <consortium name="The Broad Institute Genome Sequencing Center for Infectious Disease"/>
            <person name="Wu L."/>
            <person name="Ma J."/>
        </authorList>
    </citation>
    <scope>NUCLEOTIDE SEQUENCE [LARGE SCALE GENOMIC DNA]</scope>
    <source>
        <strain evidence="10">CGMCC 1.15044</strain>
    </source>
</reference>
<dbReference type="Pfam" id="PF01339">
    <property type="entry name" value="CheB_methylest"/>
    <property type="match status" value="1"/>
</dbReference>
<evidence type="ECO:0000256" key="6">
    <source>
        <dbReference type="SAM" id="MobiDB-lite"/>
    </source>
</evidence>
<dbReference type="EMBL" id="BMHF01000008">
    <property type="protein sequence ID" value="GGA39579.1"/>
    <property type="molecule type" value="Genomic_DNA"/>
</dbReference>
<evidence type="ECO:0000313" key="10">
    <source>
        <dbReference type="Proteomes" id="UP000609323"/>
    </source>
</evidence>
<keyword evidence="10" id="KW-1185">Reference proteome</keyword>
<evidence type="ECO:0000256" key="1">
    <source>
        <dbReference type="ARBA" id="ARBA00022801"/>
    </source>
</evidence>
<comment type="PTM">
    <text evidence="3">Phosphorylated by CheA. Phosphorylation of the N-terminal regulatory domain activates the methylesterase activity.</text>
</comment>
<feature type="region of interest" description="Disordered" evidence="6">
    <location>
        <begin position="147"/>
        <end position="275"/>
    </location>
</feature>
<dbReference type="Proteomes" id="UP000609323">
    <property type="component" value="Unassembled WGS sequence"/>
</dbReference>
<keyword evidence="3 5" id="KW-0597">Phosphoprotein</keyword>
<keyword evidence="3" id="KW-0963">Cytoplasm</keyword>
<feature type="modified residue" description="4-aspartylphosphate" evidence="3 5">
    <location>
        <position position="56"/>
    </location>
</feature>
<comment type="function">
    <text evidence="3">Involved in chemotaxis. Part of a chemotaxis signal transduction system that modulates chemotaxis in response to various stimuli. Catalyzes the demethylation of specific methylglutamate residues introduced into the chemoreceptors (methyl-accepting chemotaxis proteins or MCP) by CheR. Also mediates the irreversible deamidation of specific glutamine residues to glutamic acid.</text>
</comment>
<feature type="active site" evidence="3 4">
    <location>
        <position position="293"/>
    </location>
</feature>
<evidence type="ECO:0000256" key="4">
    <source>
        <dbReference type="PROSITE-ProRule" id="PRU00050"/>
    </source>
</evidence>
<dbReference type="CDD" id="cd16432">
    <property type="entry name" value="CheB_Rec"/>
    <property type="match status" value="1"/>
</dbReference>
<dbReference type="InterPro" id="IPR008248">
    <property type="entry name" value="CheB-like"/>
</dbReference>
<dbReference type="RefSeq" id="WP_094092537.1">
    <property type="nucleotide sequence ID" value="NZ_BMHF01000008.1"/>
</dbReference>
<proteinExistence type="inferred from homology"/>
<comment type="subcellular location">
    <subcellularLocation>
        <location evidence="3">Cytoplasm</location>
    </subcellularLocation>
</comment>
<dbReference type="InterPro" id="IPR011006">
    <property type="entry name" value="CheY-like_superfamily"/>
</dbReference>
<feature type="compositionally biased region" description="Low complexity" evidence="6">
    <location>
        <begin position="253"/>
        <end position="268"/>
    </location>
</feature>
<feature type="active site" evidence="3 4">
    <location>
        <position position="417"/>
    </location>
</feature>
<evidence type="ECO:0000259" key="8">
    <source>
        <dbReference type="PROSITE" id="PS50122"/>
    </source>
</evidence>
<feature type="compositionally biased region" description="Basic and acidic residues" evidence="6">
    <location>
        <begin position="233"/>
        <end position="251"/>
    </location>
</feature>
<dbReference type="EC" id="3.1.1.61" evidence="3"/>
<feature type="domain" description="Response regulatory" evidence="7">
    <location>
        <begin position="5"/>
        <end position="122"/>
    </location>
</feature>
<feature type="compositionally biased region" description="Low complexity" evidence="6">
    <location>
        <begin position="160"/>
        <end position="172"/>
    </location>
</feature>
<dbReference type="HAMAP" id="MF_00099">
    <property type="entry name" value="CheB_chemtxs"/>
    <property type="match status" value="1"/>
</dbReference>
<feature type="compositionally biased region" description="Basic and acidic residues" evidence="6">
    <location>
        <begin position="210"/>
        <end position="220"/>
    </location>
</feature>
<dbReference type="PANTHER" id="PTHR42872">
    <property type="entry name" value="PROTEIN-GLUTAMATE METHYLESTERASE/PROTEIN-GLUTAMINE GLUTAMINASE"/>
    <property type="match status" value="1"/>
</dbReference>
<feature type="domain" description="CheB-type methylesterase" evidence="8">
    <location>
        <begin position="281"/>
        <end position="474"/>
    </location>
</feature>
<dbReference type="Gene3D" id="3.40.50.180">
    <property type="entry name" value="Methylesterase CheB, C-terminal domain"/>
    <property type="match status" value="1"/>
</dbReference>
<evidence type="ECO:0000256" key="3">
    <source>
        <dbReference type="HAMAP-Rule" id="MF_00099"/>
    </source>
</evidence>
<dbReference type="NCBIfam" id="NF001965">
    <property type="entry name" value="PRK00742.1"/>
    <property type="match status" value="1"/>
</dbReference>
<sequence>MKPYRILVVDDSPFMRKIITDLIEQDPAFWVERTAANGLEAVKLIKELSPDLVTMDVEMPEMNGLEALKSIMHEHPVPVIMLSGINEQGMRETIMALELGAFDFIRKPSITGNTQSIAEIGEALRMQMQAAMASRERRLAREEALRKRAEEPKVLPQTQPKSAAKPVKSAKPAKSETSAQLPESIEGNNGSVNNAAVQGKKRSQTVEPAKAAEYKPDHRSSVKPGGAAAGKESLLKPKKLPEVPAKERQKEGAPPAGKLAAAVPAAAPDKGVNTSKRNVVPGGFQHIVAVGCSTGGPKALKVLLESIPAEFPAPIVIVQHMPPNFTRSLAQRLNSLSPITVVEAEEGMVLEKGTAYIAPGGEHTRVKLGDDGACRIALGNDELRSGHRPSVDVLFESLLPLEMLQRHAVLMTGMGSDGAKAMKLLYDKGVTSTIAESEETCVVYGMPRSAVELGCVTSVLPLQDIAPKLVQIVK</sequence>
<gene>
    <name evidence="3" type="primary">cheB</name>
    <name evidence="9" type="ORF">GCM10010917_26050</name>
</gene>
<comment type="domain">
    <text evidence="3">Contains a C-terminal catalytic domain, and an N-terminal region which modulates catalytic activity.</text>
</comment>
<feature type="active site" evidence="3 4">
    <location>
        <position position="320"/>
    </location>
</feature>